<dbReference type="SUPFAM" id="SSF69318">
    <property type="entry name" value="Integrin alpha N-terminal domain"/>
    <property type="match status" value="1"/>
</dbReference>
<name>A0ABM7WZD8_9BACT</name>
<feature type="chain" id="PRO_5046060446" description="FG-GAP repeat protein" evidence="2">
    <location>
        <begin position="20"/>
        <end position="467"/>
    </location>
</feature>
<reference evidence="4" key="1">
    <citation type="journal article" date="2022" name="Int. J. Syst. Evol. Microbiol.">
        <title>Anaeromyxobacter oryzae sp. nov., Anaeromyxobacter diazotrophicus sp. nov. and Anaeromyxobacter paludicola sp. nov., isolated from paddy soils.</title>
        <authorList>
            <person name="Itoh H."/>
            <person name="Xu Z."/>
            <person name="Mise K."/>
            <person name="Masuda Y."/>
            <person name="Ushijima N."/>
            <person name="Hayakawa C."/>
            <person name="Shiratori Y."/>
            <person name="Senoo K."/>
        </authorList>
    </citation>
    <scope>NUCLEOTIDE SEQUENCE [LARGE SCALE GENOMIC DNA]</scope>
    <source>
        <strain evidence="4">Red232</strain>
    </source>
</reference>
<dbReference type="Proteomes" id="UP001162891">
    <property type="component" value="Chromosome"/>
</dbReference>
<evidence type="ECO:0000256" key="2">
    <source>
        <dbReference type="SAM" id="SignalP"/>
    </source>
</evidence>
<dbReference type="InterPro" id="IPR028994">
    <property type="entry name" value="Integrin_alpha_N"/>
</dbReference>
<feature type="compositionally biased region" description="Low complexity" evidence="1">
    <location>
        <begin position="26"/>
        <end position="41"/>
    </location>
</feature>
<feature type="region of interest" description="Disordered" evidence="1">
    <location>
        <begin position="17"/>
        <end position="41"/>
    </location>
</feature>
<protein>
    <recommendedName>
        <fullName evidence="5">FG-GAP repeat protein</fullName>
    </recommendedName>
</protein>
<sequence length="467" mass="46259">MRLLAFAVAVLATAPGTRAADRPSPGSGRADGAASTRAAAQPPALTAAAEGLADGIGPPAEGRRALALAVEARVPALAAPVEAAVEAALARRGYAVTPLRGAADAELAARSGGQDWLLRVQAGLVPGRRELALVGELVPAWASFFLQRRPGARAIPPRVVQARAPADPETLLLGREGRPPGAPFAAVRRLARVEGRVLALAIGEVPEAGGVVIAVATPDADLVLSATGAPVAARALDAAAARPVRDPAAAIAVGAFGGGRIAVQHAGAPQGDVLAVRGGRLEPAGTISTPPLCAAEGARLFGAFAPGTGVLLDVLSPFSDPEARPRSSRLLYGVAAAPRGGPLAFAALGQDLRLELLGQDLGPAGAPLDGVGAGFALADLDGDGTAEVIASAPSVAGPDRVRILAPRAEAPLLLESPPVDGVILAGAAGDLTGDGVDDAVLAAVVTAPGGKVATDLWIVTTDPREAP</sequence>
<keyword evidence="4" id="KW-1185">Reference proteome</keyword>
<dbReference type="EMBL" id="AP025591">
    <property type="protein sequence ID" value="BDG04911.1"/>
    <property type="molecule type" value="Genomic_DNA"/>
</dbReference>
<proteinExistence type="predicted"/>
<accession>A0ABM7WZD8</accession>
<keyword evidence="2" id="KW-0732">Signal</keyword>
<organism evidence="3 4">
    <name type="scientific">Anaeromyxobacter oryzae</name>
    <dbReference type="NCBI Taxonomy" id="2918170"/>
    <lineage>
        <taxon>Bacteria</taxon>
        <taxon>Pseudomonadati</taxon>
        <taxon>Myxococcota</taxon>
        <taxon>Myxococcia</taxon>
        <taxon>Myxococcales</taxon>
        <taxon>Cystobacterineae</taxon>
        <taxon>Anaeromyxobacteraceae</taxon>
        <taxon>Anaeromyxobacter</taxon>
    </lineage>
</organism>
<evidence type="ECO:0000256" key="1">
    <source>
        <dbReference type="SAM" id="MobiDB-lite"/>
    </source>
</evidence>
<feature type="signal peptide" evidence="2">
    <location>
        <begin position="1"/>
        <end position="19"/>
    </location>
</feature>
<gene>
    <name evidence="3" type="ORF">AMOR_39070</name>
</gene>
<evidence type="ECO:0000313" key="3">
    <source>
        <dbReference type="EMBL" id="BDG04911.1"/>
    </source>
</evidence>
<evidence type="ECO:0008006" key="5">
    <source>
        <dbReference type="Google" id="ProtNLM"/>
    </source>
</evidence>
<evidence type="ECO:0000313" key="4">
    <source>
        <dbReference type="Proteomes" id="UP001162891"/>
    </source>
</evidence>
<dbReference type="RefSeq" id="WP_248353425.1">
    <property type="nucleotide sequence ID" value="NZ_AP025591.1"/>
</dbReference>